<keyword evidence="6" id="KW-1185">Reference proteome</keyword>
<dbReference type="PANTHER" id="PTHR47894:SF4">
    <property type="entry name" value="HTH-TYPE TRANSCRIPTIONAL REGULATOR GADX"/>
    <property type="match status" value="1"/>
</dbReference>
<accession>A0ABV3LA20</accession>
<organism evidence="5 6">
    <name type="scientific">Meridianimarinicoccus marinus</name>
    <dbReference type="NCBI Taxonomy" id="3231483"/>
    <lineage>
        <taxon>Bacteria</taxon>
        <taxon>Pseudomonadati</taxon>
        <taxon>Pseudomonadota</taxon>
        <taxon>Alphaproteobacteria</taxon>
        <taxon>Rhodobacterales</taxon>
        <taxon>Paracoccaceae</taxon>
        <taxon>Meridianimarinicoccus</taxon>
    </lineage>
</organism>
<evidence type="ECO:0000259" key="4">
    <source>
        <dbReference type="PROSITE" id="PS01124"/>
    </source>
</evidence>
<gene>
    <name evidence="5" type="ORF">AB0T83_16700</name>
</gene>
<evidence type="ECO:0000256" key="2">
    <source>
        <dbReference type="ARBA" id="ARBA00023125"/>
    </source>
</evidence>
<dbReference type="InterPro" id="IPR018060">
    <property type="entry name" value="HTH_AraC"/>
</dbReference>
<proteinExistence type="predicted"/>
<keyword evidence="3" id="KW-0804">Transcription</keyword>
<evidence type="ECO:0000313" key="5">
    <source>
        <dbReference type="EMBL" id="MEV8468417.1"/>
    </source>
</evidence>
<evidence type="ECO:0000256" key="1">
    <source>
        <dbReference type="ARBA" id="ARBA00023015"/>
    </source>
</evidence>
<dbReference type="InterPro" id="IPR018062">
    <property type="entry name" value="HTH_AraC-typ_CS"/>
</dbReference>
<dbReference type="RefSeq" id="WP_366194370.1">
    <property type="nucleotide sequence ID" value="NZ_JBFBVU010000028.1"/>
</dbReference>
<protein>
    <submittedName>
        <fullName evidence="5">Helix-turn-helix domain-containing protein</fullName>
    </submittedName>
</protein>
<name>A0ABV3LA20_9RHOB</name>
<dbReference type="PROSITE" id="PS01124">
    <property type="entry name" value="HTH_ARAC_FAMILY_2"/>
    <property type="match status" value="1"/>
</dbReference>
<dbReference type="PROSITE" id="PS00041">
    <property type="entry name" value="HTH_ARAC_FAMILY_1"/>
    <property type="match status" value="1"/>
</dbReference>
<feature type="domain" description="HTH araC/xylS-type" evidence="4">
    <location>
        <begin position="236"/>
        <end position="335"/>
    </location>
</feature>
<reference evidence="5 6" key="1">
    <citation type="submission" date="2024-07" db="EMBL/GenBank/DDBJ databases">
        <authorList>
            <person name="Kang M."/>
        </authorList>
    </citation>
    <scope>NUCLEOTIDE SEQUENCE [LARGE SCALE GENOMIC DNA]</scope>
    <source>
        <strain evidence="5 6">DFM31</strain>
    </source>
</reference>
<dbReference type="Proteomes" id="UP001553161">
    <property type="component" value="Unassembled WGS sequence"/>
</dbReference>
<dbReference type="InterPro" id="IPR032687">
    <property type="entry name" value="AraC-type_N"/>
</dbReference>
<dbReference type="Pfam" id="PF12833">
    <property type="entry name" value="HTH_18"/>
    <property type="match status" value="1"/>
</dbReference>
<comment type="caution">
    <text evidence="5">The sequence shown here is derived from an EMBL/GenBank/DDBJ whole genome shotgun (WGS) entry which is preliminary data.</text>
</comment>
<keyword evidence="1" id="KW-0805">Transcription regulation</keyword>
<evidence type="ECO:0000256" key="3">
    <source>
        <dbReference type="ARBA" id="ARBA00023163"/>
    </source>
</evidence>
<dbReference type="SMART" id="SM00342">
    <property type="entry name" value="HTH_ARAC"/>
    <property type="match status" value="1"/>
</dbReference>
<dbReference type="EMBL" id="JBFBVU010000028">
    <property type="protein sequence ID" value="MEV8468417.1"/>
    <property type="molecule type" value="Genomic_DNA"/>
</dbReference>
<evidence type="ECO:0000313" key="6">
    <source>
        <dbReference type="Proteomes" id="UP001553161"/>
    </source>
</evidence>
<dbReference type="Pfam" id="PF12625">
    <property type="entry name" value="Arabinose_bd"/>
    <property type="match status" value="1"/>
</dbReference>
<keyword evidence="2" id="KW-0238">DNA-binding</keyword>
<sequence length="336" mass="36510">MSVCIPLIRSATVTPIRRWLRAQGKDPAPFFAQAGLEWVPESDPLVPIPLRAAIRLLVGVAQAEGPNASWRIVRDGSVAELGLIGHAALRGPTVREGLLRVVRMMPQHVTHELFSVEGVGEALHVRDGWTLNIGSDEVLHLVQQYVAAFVDVVCRSGTKDRTSLSRVSMIPHPQAGLSHLRPWLGASLQASANRALDIWVDRDVADRTIPAPVIRAAMEGPTADQPLVPPGCGLAGSAAVLVTAMLPYTKPSVDRIAAAADLSPRTLRRRLRDEGVSFSDVVEQTRARIALERLRDDGVPSLKDLSEELGYANQATLTRAVRRWTGQLPSALRQPR</sequence>
<dbReference type="PANTHER" id="PTHR47894">
    <property type="entry name" value="HTH-TYPE TRANSCRIPTIONAL REGULATOR GADX"/>
    <property type="match status" value="1"/>
</dbReference>
<dbReference type="Gene3D" id="1.10.10.60">
    <property type="entry name" value="Homeodomain-like"/>
    <property type="match status" value="1"/>
</dbReference>